<dbReference type="RefSeq" id="WP_231714013.1">
    <property type="nucleotide sequence ID" value="NZ_AP021876.1"/>
</dbReference>
<protein>
    <submittedName>
        <fullName evidence="11">C4-dicarboxylate ABC transporter substrate-binding protein</fullName>
    </submittedName>
</protein>
<gene>
    <name evidence="11" type="ORF">DSCO28_69770</name>
</gene>
<evidence type="ECO:0000256" key="1">
    <source>
        <dbReference type="ARBA" id="ARBA00004429"/>
    </source>
</evidence>
<evidence type="ECO:0000259" key="10">
    <source>
        <dbReference type="Pfam" id="PF04290"/>
    </source>
</evidence>
<evidence type="ECO:0000256" key="4">
    <source>
        <dbReference type="ARBA" id="ARBA00022519"/>
    </source>
</evidence>
<keyword evidence="7 9" id="KW-0472">Membrane</keyword>
<evidence type="ECO:0000313" key="12">
    <source>
        <dbReference type="Proteomes" id="UP000425960"/>
    </source>
</evidence>
<dbReference type="PANTHER" id="PTHR35011:SF2">
    <property type="entry name" value="2,3-DIKETO-L-GULONATE TRAP TRANSPORTER SMALL PERMEASE PROTEIN YIAM"/>
    <property type="match status" value="1"/>
</dbReference>
<dbReference type="GO" id="GO:0005886">
    <property type="term" value="C:plasma membrane"/>
    <property type="evidence" value="ECO:0007669"/>
    <property type="project" value="UniProtKB-SubCell"/>
</dbReference>
<name>A0A5K8A1U2_9BACT</name>
<dbReference type="AlphaFoldDB" id="A0A5K8A1U2"/>
<comment type="subcellular location">
    <subcellularLocation>
        <location evidence="1">Cell inner membrane</location>
        <topology evidence="1">Multi-pass membrane protein</topology>
    </subcellularLocation>
</comment>
<dbReference type="InterPro" id="IPR007387">
    <property type="entry name" value="TRAP_DctQ"/>
</dbReference>
<dbReference type="EMBL" id="AP021876">
    <property type="protein sequence ID" value="BBO86411.1"/>
    <property type="molecule type" value="Genomic_DNA"/>
</dbReference>
<feature type="transmembrane region" description="Helical" evidence="9">
    <location>
        <begin position="91"/>
        <end position="112"/>
    </location>
</feature>
<keyword evidence="5 9" id="KW-0812">Transmembrane</keyword>
<organism evidence="11 12">
    <name type="scientific">Desulfosarcina ovata subsp. sediminis</name>
    <dbReference type="NCBI Taxonomy" id="885957"/>
    <lineage>
        <taxon>Bacteria</taxon>
        <taxon>Pseudomonadati</taxon>
        <taxon>Thermodesulfobacteriota</taxon>
        <taxon>Desulfobacteria</taxon>
        <taxon>Desulfobacterales</taxon>
        <taxon>Desulfosarcinaceae</taxon>
        <taxon>Desulfosarcina</taxon>
    </lineage>
</organism>
<evidence type="ECO:0000256" key="2">
    <source>
        <dbReference type="ARBA" id="ARBA00022448"/>
    </source>
</evidence>
<keyword evidence="3" id="KW-1003">Cell membrane</keyword>
<evidence type="ECO:0000256" key="3">
    <source>
        <dbReference type="ARBA" id="ARBA00022475"/>
    </source>
</evidence>
<evidence type="ECO:0000313" key="11">
    <source>
        <dbReference type="EMBL" id="BBO86411.1"/>
    </source>
</evidence>
<keyword evidence="6 9" id="KW-1133">Transmembrane helix</keyword>
<evidence type="ECO:0000256" key="6">
    <source>
        <dbReference type="ARBA" id="ARBA00022989"/>
    </source>
</evidence>
<evidence type="ECO:0000256" key="5">
    <source>
        <dbReference type="ARBA" id="ARBA00022692"/>
    </source>
</evidence>
<feature type="transmembrane region" description="Helical" evidence="9">
    <location>
        <begin position="52"/>
        <end position="70"/>
    </location>
</feature>
<feature type="domain" description="Tripartite ATP-independent periplasmic transporters DctQ component" evidence="10">
    <location>
        <begin position="28"/>
        <end position="157"/>
    </location>
</feature>
<dbReference type="KEGG" id="dov:DSCO28_69770"/>
<proteinExistence type="inferred from homology"/>
<evidence type="ECO:0000256" key="7">
    <source>
        <dbReference type="ARBA" id="ARBA00023136"/>
    </source>
</evidence>
<accession>A0A5K8A1U2</accession>
<dbReference type="Proteomes" id="UP000425960">
    <property type="component" value="Chromosome"/>
</dbReference>
<dbReference type="PANTHER" id="PTHR35011">
    <property type="entry name" value="2,3-DIKETO-L-GULONATE TRAP TRANSPORTER SMALL PERMEASE PROTEIN YIAM"/>
    <property type="match status" value="1"/>
</dbReference>
<dbReference type="Pfam" id="PF04290">
    <property type="entry name" value="DctQ"/>
    <property type="match status" value="1"/>
</dbReference>
<feature type="transmembrane region" description="Helical" evidence="9">
    <location>
        <begin position="20"/>
        <end position="40"/>
    </location>
</feature>
<reference evidence="11 12" key="1">
    <citation type="submission" date="2019-11" db="EMBL/GenBank/DDBJ databases">
        <title>Comparative genomics of hydrocarbon-degrading Desulfosarcina strains.</title>
        <authorList>
            <person name="Watanabe M."/>
            <person name="Kojima H."/>
            <person name="Fukui M."/>
        </authorList>
    </citation>
    <scope>NUCLEOTIDE SEQUENCE [LARGE SCALE GENOMIC DNA]</scope>
    <source>
        <strain evidence="11 12">28bB2T</strain>
    </source>
</reference>
<sequence length="161" mass="18385">MIVSVLEKMSAGVNHWIEYLLFGMGFSMALLVATQVFFRYVLNQSLFWSEELARYLLVWLTFLGASAAYYRHAHPGVDILYRRMTPGLRKVCLVLIHLVSISLFVVMIVYGYRFAHFVQLQTTPALQLPKWIVLSIIPISGAVLLIHGITFLVDALQRSRP</sequence>
<comment type="similarity">
    <text evidence="8">Belongs to the TRAP transporter small permease family.</text>
</comment>
<keyword evidence="2" id="KW-0813">Transport</keyword>
<evidence type="ECO:0000256" key="8">
    <source>
        <dbReference type="ARBA" id="ARBA00038436"/>
    </source>
</evidence>
<dbReference type="InterPro" id="IPR055348">
    <property type="entry name" value="DctQ"/>
</dbReference>
<dbReference type="GO" id="GO:0022857">
    <property type="term" value="F:transmembrane transporter activity"/>
    <property type="evidence" value="ECO:0007669"/>
    <property type="project" value="TreeGrafter"/>
</dbReference>
<evidence type="ECO:0000256" key="9">
    <source>
        <dbReference type="SAM" id="Phobius"/>
    </source>
</evidence>
<feature type="transmembrane region" description="Helical" evidence="9">
    <location>
        <begin position="132"/>
        <end position="153"/>
    </location>
</feature>
<keyword evidence="4" id="KW-0997">Cell inner membrane</keyword>
<dbReference type="GO" id="GO:0015740">
    <property type="term" value="P:C4-dicarboxylate transport"/>
    <property type="evidence" value="ECO:0007669"/>
    <property type="project" value="TreeGrafter"/>
</dbReference>